<gene>
    <name evidence="2" type="ORF">GGQ59_000971</name>
</gene>
<accession>A0A840I2G0</accession>
<name>A0A840I2G0_9PROT</name>
<dbReference type="RefSeq" id="WP_183816322.1">
    <property type="nucleotide sequence ID" value="NZ_JACHOB010000001.1"/>
</dbReference>
<proteinExistence type="predicted"/>
<feature type="domain" description="YdhG-like" evidence="1">
    <location>
        <begin position="26"/>
        <end position="128"/>
    </location>
</feature>
<keyword evidence="3" id="KW-1185">Reference proteome</keyword>
<comment type="caution">
    <text evidence="2">The sequence shown here is derived from an EMBL/GenBank/DDBJ whole genome shotgun (WGS) entry which is preliminary data.</text>
</comment>
<reference evidence="2 3" key="1">
    <citation type="submission" date="2020-08" db="EMBL/GenBank/DDBJ databases">
        <title>Genomic Encyclopedia of Type Strains, Phase IV (KMG-IV): sequencing the most valuable type-strain genomes for metagenomic binning, comparative biology and taxonomic classification.</title>
        <authorList>
            <person name="Goeker M."/>
        </authorList>
    </citation>
    <scope>NUCLEOTIDE SEQUENCE [LARGE SCALE GENOMIC DNA]</scope>
    <source>
        <strain evidence="2 3">DSM 102850</strain>
    </source>
</reference>
<dbReference type="InterPro" id="IPR014922">
    <property type="entry name" value="YdhG-like"/>
</dbReference>
<organism evidence="2 3">
    <name type="scientific">Parvularcula dongshanensis</name>
    <dbReference type="NCBI Taxonomy" id="1173995"/>
    <lineage>
        <taxon>Bacteria</taxon>
        <taxon>Pseudomonadati</taxon>
        <taxon>Pseudomonadota</taxon>
        <taxon>Alphaproteobacteria</taxon>
        <taxon>Parvularculales</taxon>
        <taxon>Parvularculaceae</taxon>
        <taxon>Parvularcula</taxon>
    </lineage>
</organism>
<evidence type="ECO:0000313" key="3">
    <source>
        <dbReference type="Proteomes" id="UP000563524"/>
    </source>
</evidence>
<dbReference type="AlphaFoldDB" id="A0A840I2G0"/>
<evidence type="ECO:0000313" key="2">
    <source>
        <dbReference type="EMBL" id="MBB4658471.1"/>
    </source>
</evidence>
<dbReference type="SUPFAM" id="SSF159888">
    <property type="entry name" value="YdhG-like"/>
    <property type="match status" value="1"/>
</dbReference>
<sequence>MAEGNATVPTGASVDDFLSGVEPAGRREDGLALKALFSEETGEFPLMWGSSIVGYGRYRYRYETGREGDWFWCGFSPRKAKMSLYFMPGYGAYEKEIAALGPVKTGASCVYVGRLAKVDEAALRRLVRTCTQRMRAEA</sequence>
<protein>
    <recommendedName>
        <fullName evidence="1">YdhG-like domain-containing protein</fullName>
    </recommendedName>
</protein>
<dbReference type="Proteomes" id="UP000563524">
    <property type="component" value="Unassembled WGS sequence"/>
</dbReference>
<dbReference type="Pfam" id="PF08818">
    <property type="entry name" value="DUF1801"/>
    <property type="match status" value="1"/>
</dbReference>
<dbReference type="EMBL" id="JACHOB010000001">
    <property type="protein sequence ID" value="MBB4658471.1"/>
    <property type="molecule type" value="Genomic_DNA"/>
</dbReference>
<evidence type="ECO:0000259" key="1">
    <source>
        <dbReference type="Pfam" id="PF08818"/>
    </source>
</evidence>